<protein>
    <submittedName>
        <fullName evidence="1">Uncharacterized protein</fullName>
    </submittedName>
</protein>
<organism evidence="1 2">
    <name type="scientific">Culter alburnus</name>
    <name type="common">Topmouth culter</name>
    <dbReference type="NCBI Taxonomy" id="194366"/>
    <lineage>
        <taxon>Eukaryota</taxon>
        <taxon>Metazoa</taxon>
        <taxon>Chordata</taxon>
        <taxon>Craniata</taxon>
        <taxon>Vertebrata</taxon>
        <taxon>Euteleostomi</taxon>
        <taxon>Actinopterygii</taxon>
        <taxon>Neopterygii</taxon>
        <taxon>Teleostei</taxon>
        <taxon>Ostariophysi</taxon>
        <taxon>Cypriniformes</taxon>
        <taxon>Xenocyprididae</taxon>
        <taxon>Xenocypridinae</taxon>
        <taxon>Culter</taxon>
    </lineage>
</organism>
<proteinExistence type="predicted"/>
<comment type="caution">
    <text evidence="1">The sequence shown here is derived from an EMBL/GenBank/DDBJ whole genome shotgun (WGS) entry which is preliminary data.</text>
</comment>
<keyword evidence="2" id="KW-1185">Reference proteome</keyword>
<accession>A0AAW2AMS8</accession>
<evidence type="ECO:0000313" key="1">
    <source>
        <dbReference type="EMBL" id="KAK9973897.1"/>
    </source>
</evidence>
<evidence type="ECO:0000313" key="2">
    <source>
        <dbReference type="Proteomes" id="UP001479290"/>
    </source>
</evidence>
<dbReference type="Proteomes" id="UP001479290">
    <property type="component" value="Unassembled WGS sequence"/>
</dbReference>
<sequence length="137" mass="15995">MLLVAHSQVWLVQAQLLEDCKKTLRDLPFVPEHLFGPNVPEMLEKRVKLSEATRQLTQVQQHNPTFRMPAVQTRHHYAILEQHFRRHATPQSQPLQRPCVTEDAGVFRPPHRQLQRSPSTTKSRTHKASGWRLIVFL</sequence>
<name>A0AAW2AMS8_CULAL</name>
<reference evidence="1 2" key="1">
    <citation type="submission" date="2024-05" db="EMBL/GenBank/DDBJ databases">
        <title>A high-quality chromosomal-level genome assembly of Topmouth culter (Culter alburnus).</title>
        <authorList>
            <person name="Zhao H."/>
        </authorList>
    </citation>
    <scope>NUCLEOTIDE SEQUENCE [LARGE SCALE GENOMIC DNA]</scope>
    <source>
        <strain evidence="1">CATC2023</strain>
        <tissue evidence="1">Muscle</tissue>
    </source>
</reference>
<gene>
    <name evidence="1" type="ORF">ABG768_024593</name>
</gene>
<dbReference type="EMBL" id="JAWDJR010000006">
    <property type="protein sequence ID" value="KAK9973897.1"/>
    <property type="molecule type" value="Genomic_DNA"/>
</dbReference>
<dbReference type="AlphaFoldDB" id="A0AAW2AMS8"/>